<dbReference type="Proteomes" id="UP000014500">
    <property type="component" value="Unassembled WGS sequence"/>
</dbReference>
<name>T1IXX1_STRMM</name>
<feature type="compositionally biased region" description="Basic and acidic residues" evidence="1">
    <location>
        <begin position="22"/>
        <end position="56"/>
    </location>
</feature>
<dbReference type="EMBL" id="JH431663">
    <property type="status" value="NOT_ANNOTATED_CDS"/>
    <property type="molecule type" value="Genomic_DNA"/>
</dbReference>
<sequence>MRGKELIDPSEAEVEASPLPVEAERQRRRAAVERERGSGVRDAEATVAIGKERVDETEVAAEAGNATHRGREGSEGTSEVETGPGTRRAEVPKWTATKRKSIRILRLRKRRNANGRGPETEIGRGEEVEAEVMTGSGRRGTAAGAIGTGITKRDPGRRCRFRRLRMRESILMDQLRRMRVMRIIITARIIRDITKVSMGKNTRLNWMITMDIKLSRKISMDK</sequence>
<evidence type="ECO:0000313" key="2">
    <source>
        <dbReference type="EnsemblMetazoa" id="SMAR006066-PA"/>
    </source>
</evidence>
<reference evidence="3" key="1">
    <citation type="submission" date="2011-05" db="EMBL/GenBank/DDBJ databases">
        <authorList>
            <person name="Richards S.R."/>
            <person name="Qu J."/>
            <person name="Jiang H."/>
            <person name="Jhangiani S.N."/>
            <person name="Agravi P."/>
            <person name="Goodspeed R."/>
            <person name="Gross S."/>
            <person name="Mandapat C."/>
            <person name="Jackson L."/>
            <person name="Mathew T."/>
            <person name="Pu L."/>
            <person name="Thornton R."/>
            <person name="Saada N."/>
            <person name="Wilczek-Boney K.B."/>
            <person name="Lee S."/>
            <person name="Kovar C."/>
            <person name="Wu Y."/>
            <person name="Scherer S.E."/>
            <person name="Worley K.C."/>
            <person name="Muzny D.M."/>
            <person name="Gibbs R."/>
        </authorList>
    </citation>
    <scope>NUCLEOTIDE SEQUENCE</scope>
    <source>
        <strain evidence="3">Brora</strain>
    </source>
</reference>
<proteinExistence type="predicted"/>
<evidence type="ECO:0000256" key="1">
    <source>
        <dbReference type="SAM" id="MobiDB-lite"/>
    </source>
</evidence>
<reference evidence="2" key="2">
    <citation type="submission" date="2015-02" db="UniProtKB">
        <authorList>
            <consortium name="EnsemblMetazoa"/>
        </authorList>
    </citation>
    <scope>IDENTIFICATION</scope>
</reference>
<accession>T1IXX1</accession>
<keyword evidence="3" id="KW-1185">Reference proteome</keyword>
<organism evidence="2 3">
    <name type="scientific">Strigamia maritima</name>
    <name type="common">European centipede</name>
    <name type="synonym">Geophilus maritimus</name>
    <dbReference type="NCBI Taxonomy" id="126957"/>
    <lineage>
        <taxon>Eukaryota</taxon>
        <taxon>Metazoa</taxon>
        <taxon>Ecdysozoa</taxon>
        <taxon>Arthropoda</taxon>
        <taxon>Myriapoda</taxon>
        <taxon>Chilopoda</taxon>
        <taxon>Pleurostigmophora</taxon>
        <taxon>Geophilomorpha</taxon>
        <taxon>Linotaeniidae</taxon>
        <taxon>Strigamia</taxon>
    </lineage>
</organism>
<feature type="region of interest" description="Disordered" evidence="1">
    <location>
        <begin position="1"/>
        <end position="90"/>
    </location>
</feature>
<feature type="region of interest" description="Disordered" evidence="1">
    <location>
        <begin position="130"/>
        <end position="154"/>
    </location>
</feature>
<dbReference type="HOGENOM" id="CLU_1246752_0_0_1"/>
<dbReference type="AlphaFoldDB" id="T1IXX1"/>
<dbReference type="EnsemblMetazoa" id="SMAR006066-RA">
    <property type="protein sequence ID" value="SMAR006066-PA"/>
    <property type="gene ID" value="SMAR006066"/>
</dbReference>
<evidence type="ECO:0000313" key="3">
    <source>
        <dbReference type="Proteomes" id="UP000014500"/>
    </source>
</evidence>
<protein>
    <submittedName>
        <fullName evidence="2">Uncharacterized protein</fullName>
    </submittedName>
</protein>
<feature type="compositionally biased region" description="Low complexity" evidence="1">
    <location>
        <begin position="134"/>
        <end position="150"/>
    </location>
</feature>